<proteinExistence type="inferred from homology"/>
<dbReference type="EMBL" id="BAUT01000026">
    <property type="protein sequence ID" value="GAE26507.1"/>
    <property type="molecule type" value="Genomic_DNA"/>
</dbReference>
<dbReference type="Gene3D" id="3.40.50.2020">
    <property type="match status" value="1"/>
</dbReference>
<evidence type="ECO:0000259" key="2">
    <source>
        <dbReference type="Pfam" id="PF00156"/>
    </source>
</evidence>
<evidence type="ECO:0000313" key="3">
    <source>
        <dbReference type="EMBL" id="GAE26507.1"/>
    </source>
</evidence>
<name>W4Q3F7_9BACI</name>
<dbReference type="PANTHER" id="PTHR47505:SF1">
    <property type="entry name" value="DNA UTILIZATION PROTEIN YHGH"/>
    <property type="match status" value="1"/>
</dbReference>
<dbReference type="OrthoDB" id="9779910at2"/>
<protein>
    <submittedName>
        <fullName evidence="3">Late competence protein</fullName>
    </submittedName>
</protein>
<keyword evidence="4" id="KW-1185">Reference proteome</keyword>
<gene>
    <name evidence="3" type="ORF">JCM9140_2585</name>
</gene>
<organism evidence="3 4">
    <name type="scientific">Halalkalibacter wakoensis JCM 9140</name>
    <dbReference type="NCBI Taxonomy" id="1236970"/>
    <lineage>
        <taxon>Bacteria</taxon>
        <taxon>Bacillati</taxon>
        <taxon>Bacillota</taxon>
        <taxon>Bacilli</taxon>
        <taxon>Bacillales</taxon>
        <taxon>Bacillaceae</taxon>
        <taxon>Halalkalibacter</taxon>
    </lineage>
</organism>
<dbReference type="RefSeq" id="WP_034746278.1">
    <property type="nucleotide sequence ID" value="NZ_BAUT01000026.1"/>
</dbReference>
<reference evidence="3" key="1">
    <citation type="journal article" date="2014" name="Genome Announc.">
        <title>Draft Genome Sequences of Three Alkaliphilic Bacillus Strains, Bacillus wakoensis JCM 9140T, Bacillus akibai JCM 9157T, and Bacillus hemicellulosilyticus JCM 9152T.</title>
        <authorList>
            <person name="Yuki M."/>
            <person name="Oshima K."/>
            <person name="Suda W."/>
            <person name="Oshida Y."/>
            <person name="Kitamura K."/>
            <person name="Iida T."/>
            <person name="Hattori M."/>
            <person name="Ohkuma M."/>
        </authorList>
    </citation>
    <scope>NUCLEOTIDE SEQUENCE [LARGE SCALE GENOMIC DNA]</scope>
    <source>
        <strain evidence="3">JCM 9140</strain>
    </source>
</reference>
<dbReference type="InterPro" id="IPR029057">
    <property type="entry name" value="PRTase-like"/>
</dbReference>
<dbReference type="STRING" id="1236970.JCM9140_2585"/>
<dbReference type="PANTHER" id="PTHR47505">
    <property type="entry name" value="DNA UTILIZATION PROTEIN YHGH"/>
    <property type="match status" value="1"/>
</dbReference>
<dbReference type="SUPFAM" id="SSF53271">
    <property type="entry name" value="PRTase-like"/>
    <property type="match status" value="1"/>
</dbReference>
<dbReference type="InterPro" id="IPR051910">
    <property type="entry name" value="ComF/GntX_DNA_util-trans"/>
</dbReference>
<evidence type="ECO:0000256" key="1">
    <source>
        <dbReference type="ARBA" id="ARBA00008007"/>
    </source>
</evidence>
<dbReference type="InterPro" id="IPR000836">
    <property type="entry name" value="PRTase_dom"/>
</dbReference>
<accession>W4Q3F7</accession>
<dbReference type="Proteomes" id="UP000018890">
    <property type="component" value="Unassembled WGS sequence"/>
</dbReference>
<sequence>MRRCLACHQTYYDQPGWRSVFMLEEPSHFCSMCEEQLTPIKGTRCDLCSRSMNELPIHYIVENVCLDCYRWEQHPELLLEKNHSVYEYNDFLKDLISTFKFRGDAAMGIFFAEKVKNEYKNHFSSYVPLAMPLSDQRLLGRGFNQSRLLMQGWTSCPEWLIRKEGEKQSKKSRKQRIHEVSHTPFSLKEHANVVGQQIVLIDDVYTTGTTVRQAARVLLNHGALKVASLTIAR</sequence>
<dbReference type="Pfam" id="PF00156">
    <property type="entry name" value="Pribosyltran"/>
    <property type="match status" value="1"/>
</dbReference>
<feature type="domain" description="Phosphoribosyltransferase" evidence="2">
    <location>
        <begin position="178"/>
        <end position="232"/>
    </location>
</feature>
<comment type="similarity">
    <text evidence="1">Belongs to the ComF/GntX family.</text>
</comment>
<evidence type="ECO:0000313" key="4">
    <source>
        <dbReference type="Proteomes" id="UP000018890"/>
    </source>
</evidence>
<dbReference type="AlphaFoldDB" id="W4Q3F7"/>
<dbReference type="CDD" id="cd06223">
    <property type="entry name" value="PRTases_typeI"/>
    <property type="match status" value="1"/>
</dbReference>
<comment type="caution">
    <text evidence="3">The sequence shown here is derived from an EMBL/GenBank/DDBJ whole genome shotgun (WGS) entry which is preliminary data.</text>
</comment>